<dbReference type="STRING" id="123899.SAMEA3906487_02506"/>
<dbReference type="OrthoDB" id="2536004at2"/>
<feature type="domain" description="HTH araC/xylS-type" evidence="3">
    <location>
        <begin position="169"/>
        <end position="266"/>
    </location>
</feature>
<dbReference type="InterPro" id="IPR018060">
    <property type="entry name" value="HTH_AraC"/>
</dbReference>
<dbReference type="SMART" id="SM00342">
    <property type="entry name" value="HTH_ARAC"/>
    <property type="match status" value="1"/>
</dbReference>
<dbReference type="SUPFAM" id="SSF46689">
    <property type="entry name" value="Homeodomain-like"/>
    <property type="match status" value="1"/>
</dbReference>
<dbReference type="PATRIC" id="fig|123899.6.peg.2493"/>
<dbReference type="Gene3D" id="1.10.10.60">
    <property type="entry name" value="Homeodomain-like"/>
    <property type="match status" value="1"/>
</dbReference>
<name>A0A157N7M7_9BORD</name>
<organism evidence="4 5">
    <name type="scientific">Bordetella trematum</name>
    <dbReference type="NCBI Taxonomy" id="123899"/>
    <lineage>
        <taxon>Bacteria</taxon>
        <taxon>Pseudomonadati</taxon>
        <taxon>Pseudomonadota</taxon>
        <taxon>Betaproteobacteria</taxon>
        <taxon>Burkholderiales</taxon>
        <taxon>Alcaligenaceae</taxon>
        <taxon>Bordetella</taxon>
    </lineage>
</organism>
<dbReference type="Proteomes" id="UP000076825">
    <property type="component" value="Chromosome 1"/>
</dbReference>
<dbReference type="CDD" id="cd06124">
    <property type="entry name" value="cupin_NimR-like_N"/>
    <property type="match status" value="1"/>
</dbReference>
<evidence type="ECO:0000259" key="3">
    <source>
        <dbReference type="PROSITE" id="PS01124"/>
    </source>
</evidence>
<keyword evidence="2" id="KW-0804">Transcription</keyword>
<dbReference type="SUPFAM" id="SSF51182">
    <property type="entry name" value="RmlC-like cupins"/>
    <property type="match status" value="1"/>
</dbReference>
<dbReference type="PROSITE" id="PS01124">
    <property type="entry name" value="HTH_ARAC_FAMILY_2"/>
    <property type="match status" value="1"/>
</dbReference>
<dbReference type="GO" id="GO:0003700">
    <property type="term" value="F:DNA-binding transcription factor activity"/>
    <property type="evidence" value="ECO:0007669"/>
    <property type="project" value="InterPro"/>
</dbReference>
<dbReference type="InterPro" id="IPR009057">
    <property type="entry name" value="Homeodomain-like_sf"/>
</dbReference>
<gene>
    <name evidence="4" type="primary">ripA_8</name>
    <name evidence="4" type="ORF">SAMEA3906487_02506</name>
</gene>
<dbReference type="PANTHER" id="PTHR11019:SF159">
    <property type="entry name" value="TRANSCRIPTIONAL REGULATOR-RELATED"/>
    <property type="match status" value="1"/>
</dbReference>
<dbReference type="GO" id="GO:0043565">
    <property type="term" value="F:sequence-specific DNA binding"/>
    <property type="evidence" value="ECO:0007669"/>
    <property type="project" value="InterPro"/>
</dbReference>
<dbReference type="InterPro" id="IPR011051">
    <property type="entry name" value="RmlC_Cupin_sf"/>
</dbReference>
<sequence length="266" mass="29001">MSSGHATPLPPAVDYHALIDSPQAPQVLALSVSGDDEDHGDPQQHRSGQLYCLKQGLMVVQCEAGLFVSPPRFVGWIPPLAEHAVAGRGPIEGWTVFIKAEAVQGLPSQPALLAGSPLLAPLAERLAQWQPEAWRTPEYLRMSQVFLDEVRQAPVQGLSLPMPEDRRLRAIARVLIEQPADPRSASQLARWAGLSARSLTRHRAASVGMSLAKYRQVARLLKSLDGLSQGQDVQQVAWSVGFESVSAYIHAFKGTFGFTPGKYFVR</sequence>
<reference evidence="4 5" key="1">
    <citation type="submission" date="2016-04" db="EMBL/GenBank/DDBJ databases">
        <authorList>
            <consortium name="Pathogen Informatics"/>
        </authorList>
    </citation>
    <scope>NUCLEOTIDE SEQUENCE [LARGE SCALE GENOMIC DNA]</scope>
    <source>
        <strain evidence="4 5">H044680328</strain>
    </source>
</reference>
<dbReference type="RefSeq" id="WP_063492035.1">
    <property type="nucleotide sequence ID" value="NZ_CP016340.1"/>
</dbReference>
<dbReference type="AlphaFoldDB" id="A0A157N7M7"/>
<accession>A0A157N7M7</accession>
<dbReference type="KEGG" id="btrm:SAMEA390648702506"/>
<proteinExistence type="predicted"/>
<evidence type="ECO:0000313" key="5">
    <source>
        <dbReference type="Proteomes" id="UP000076825"/>
    </source>
</evidence>
<evidence type="ECO:0000313" key="4">
    <source>
        <dbReference type="EMBL" id="SAI70831.1"/>
    </source>
</evidence>
<keyword evidence="1" id="KW-0805">Transcription regulation</keyword>
<dbReference type="eggNOG" id="COG2207">
    <property type="taxonomic scope" value="Bacteria"/>
</dbReference>
<dbReference type="PANTHER" id="PTHR11019">
    <property type="entry name" value="HTH-TYPE TRANSCRIPTIONAL REGULATOR NIMR"/>
    <property type="match status" value="1"/>
</dbReference>
<evidence type="ECO:0000256" key="2">
    <source>
        <dbReference type="ARBA" id="ARBA00023163"/>
    </source>
</evidence>
<dbReference type="GeneID" id="56590236"/>
<evidence type="ECO:0000256" key="1">
    <source>
        <dbReference type="ARBA" id="ARBA00023015"/>
    </source>
</evidence>
<dbReference type="Pfam" id="PF12833">
    <property type="entry name" value="HTH_18"/>
    <property type="match status" value="1"/>
</dbReference>
<keyword evidence="5" id="KW-1185">Reference proteome</keyword>
<dbReference type="EMBL" id="LT546645">
    <property type="protein sequence ID" value="SAI70831.1"/>
    <property type="molecule type" value="Genomic_DNA"/>
</dbReference>
<protein>
    <submittedName>
        <fullName evidence="4">AraC family transcriptional regulator</fullName>
    </submittedName>
</protein>